<feature type="transmembrane region" description="Helical" evidence="1">
    <location>
        <begin position="124"/>
        <end position="146"/>
    </location>
</feature>
<dbReference type="PANTHER" id="PTHR38034">
    <property type="entry name" value="INNER MEMBRANE PROTEIN YPJD"/>
    <property type="match status" value="1"/>
</dbReference>
<keyword evidence="1" id="KW-0812">Transmembrane</keyword>
<dbReference type="Proteomes" id="UP000633814">
    <property type="component" value="Unassembled WGS sequence"/>
</dbReference>
<keyword evidence="1" id="KW-1133">Transmembrane helix</keyword>
<evidence type="ECO:0000259" key="2">
    <source>
        <dbReference type="Pfam" id="PF01578"/>
    </source>
</evidence>
<name>A0ABS8C6M6_9ALTE</name>
<feature type="domain" description="Cytochrome c assembly protein" evidence="2">
    <location>
        <begin position="38"/>
        <end position="259"/>
    </location>
</feature>
<feature type="transmembrane region" description="Helical" evidence="1">
    <location>
        <begin position="208"/>
        <end position="227"/>
    </location>
</feature>
<feature type="transmembrane region" description="Helical" evidence="1">
    <location>
        <begin position="34"/>
        <end position="56"/>
    </location>
</feature>
<evidence type="ECO:0000313" key="4">
    <source>
        <dbReference type="Proteomes" id="UP000633814"/>
    </source>
</evidence>
<accession>A0ABS8C6M6</accession>
<evidence type="ECO:0000313" key="3">
    <source>
        <dbReference type="EMBL" id="MCB5227951.1"/>
    </source>
</evidence>
<gene>
    <name evidence="3" type="primary">ccsA</name>
    <name evidence="3" type="ORF">JAO78_014125</name>
</gene>
<feature type="transmembrane region" description="Helical" evidence="1">
    <location>
        <begin position="6"/>
        <end position="25"/>
    </location>
</feature>
<dbReference type="EMBL" id="JAEINI020000012">
    <property type="protein sequence ID" value="MCB5227951.1"/>
    <property type="molecule type" value="Genomic_DNA"/>
</dbReference>
<comment type="caution">
    <text evidence="3">The sequence shown here is derived from an EMBL/GenBank/DDBJ whole genome shotgun (WGS) entry which is preliminary data.</text>
</comment>
<dbReference type="InterPro" id="IPR002541">
    <property type="entry name" value="Cyt_c_assembly"/>
</dbReference>
<proteinExistence type="predicted"/>
<dbReference type="RefSeq" id="WP_226752014.1">
    <property type="nucleotide sequence ID" value="NZ_JAEINI020000012.1"/>
</dbReference>
<keyword evidence="4" id="KW-1185">Reference proteome</keyword>
<dbReference type="InterPro" id="IPR052372">
    <property type="entry name" value="YpjD/HemX"/>
</dbReference>
<feature type="transmembrane region" description="Helical" evidence="1">
    <location>
        <begin position="234"/>
        <end position="252"/>
    </location>
</feature>
<keyword evidence="1" id="KW-0472">Membrane</keyword>
<protein>
    <submittedName>
        <fullName evidence="3">Cytochrome c biogenesis protein CcsA</fullName>
    </submittedName>
</protein>
<dbReference type="Pfam" id="PF01578">
    <property type="entry name" value="Cytochrom_C_asm"/>
    <property type="match status" value="1"/>
</dbReference>
<feature type="transmembrane region" description="Helical" evidence="1">
    <location>
        <begin position="180"/>
        <end position="202"/>
    </location>
</feature>
<organism evidence="3 4">
    <name type="scientific">Alishewanella maricola</name>
    <dbReference type="NCBI Taxonomy" id="2795740"/>
    <lineage>
        <taxon>Bacteria</taxon>
        <taxon>Pseudomonadati</taxon>
        <taxon>Pseudomonadota</taxon>
        <taxon>Gammaproteobacteria</taxon>
        <taxon>Alteromonadales</taxon>
        <taxon>Alteromonadaceae</taxon>
        <taxon>Alishewanella</taxon>
    </lineage>
</organism>
<dbReference type="PANTHER" id="PTHR38034:SF1">
    <property type="entry name" value="INNER MEMBRANE PROTEIN YPJD"/>
    <property type="match status" value="1"/>
</dbReference>
<sequence length="261" mass="28301">MAMMLPGLALLAYLIATVAILARLFHPTGPNFKLVFSTATLAIVLHMLTLAGAIFTGAGQNFSLQNVSSLMCWLISLSVTLTSLRTPAILLLPLVYGLTAVTLLVTMLLPASVQLQHYELNPGLISHIALAFIAYVSLLMASLYSIQVSYISHKLKHKDFSGVTRYLPPLMQAEKLQFRLLAAGTVLLAAALISGIPFTTHWLEHKTLLSSLALGVFMVLCWGHARLGWRGKTAISLTLTGIILLTLAYFGSRFVKEVLLG</sequence>
<evidence type="ECO:0000256" key="1">
    <source>
        <dbReference type="SAM" id="Phobius"/>
    </source>
</evidence>
<reference evidence="3 4" key="1">
    <citation type="submission" date="2021-10" db="EMBL/GenBank/DDBJ databases">
        <title>Alishewanella koreense sp. nov. isolated from seawater of southwestern coast in South Korea and the proposal for the reclassification of Rheinheimera perlucida and Rheinheimera tuosuensis as Arsukibacterium perlucida and Arsukibacterium tuosuensis.</title>
        <authorList>
            <person name="Kim K.H."/>
            <person name="Ruan W."/>
            <person name="Kim K.R."/>
            <person name="Baek J.H."/>
            <person name="Jeon C.O."/>
        </authorList>
    </citation>
    <scope>NUCLEOTIDE SEQUENCE [LARGE SCALE GENOMIC DNA]</scope>
    <source>
        <strain evidence="3 4">16-MA</strain>
    </source>
</reference>
<feature type="transmembrane region" description="Helical" evidence="1">
    <location>
        <begin position="88"/>
        <end position="112"/>
    </location>
</feature>